<sequence>MRERPLNLDEYGISKERYLELKHFCKRYTEMRLEIASARGLDAVSNDGLPHGNGKSDPTARKADRALKLSTDVRIIEDAAREADPLNWCALLKNVTEGKAYEYQPVYCGRRQFYEIRRKFFLLLDKKKG</sequence>
<organism evidence="2">
    <name type="scientific">Siphoviridae sp. ctckI12</name>
    <dbReference type="NCBI Taxonomy" id="2825574"/>
    <lineage>
        <taxon>Viruses</taxon>
        <taxon>Duplodnaviria</taxon>
        <taxon>Heunggongvirae</taxon>
        <taxon>Uroviricota</taxon>
        <taxon>Caudoviricetes</taxon>
    </lineage>
</organism>
<proteinExistence type="predicted"/>
<evidence type="ECO:0000256" key="1">
    <source>
        <dbReference type="SAM" id="MobiDB-lite"/>
    </source>
</evidence>
<dbReference type="EMBL" id="BK015287">
    <property type="protein sequence ID" value="DAD99541.1"/>
    <property type="molecule type" value="Genomic_DNA"/>
</dbReference>
<evidence type="ECO:0000313" key="2">
    <source>
        <dbReference type="EMBL" id="DAD99541.1"/>
    </source>
</evidence>
<name>A0A8S5NXJ0_9CAUD</name>
<accession>A0A8S5NXJ0</accession>
<protein>
    <submittedName>
        <fullName evidence="2">Uncharacterized protein</fullName>
    </submittedName>
</protein>
<feature type="region of interest" description="Disordered" evidence="1">
    <location>
        <begin position="43"/>
        <end position="63"/>
    </location>
</feature>
<reference evidence="2" key="1">
    <citation type="journal article" date="2021" name="Proc. Natl. Acad. Sci. U.S.A.">
        <title>A Catalog of Tens of Thousands of Viruses from Human Metagenomes Reveals Hidden Associations with Chronic Diseases.</title>
        <authorList>
            <person name="Tisza M.J."/>
            <person name="Buck C.B."/>
        </authorList>
    </citation>
    <scope>NUCLEOTIDE SEQUENCE</scope>
    <source>
        <strain evidence="2">CtckI12</strain>
    </source>
</reference>